<protein>
    <submittedName>
        <fullName evidence="12">Acid protease</fullName>
    </submittedName>
</protein>
<dbReference type="GO" id="GO:0004190">
    <property type="term" value="F:aspartic-type endopeptidase activity"/>
    <property type="evidence" value="ECO:0007669"/>
    <property type="project" value="UniProtKB-KW"/>
</dbReference>
<dbReference type="InterPro" id="IPR021109">
    <property type="entry name" value="Peptidase_aspartic_dom_sf"/>
</dbReference>
<evidence type="ECO:0000256" key="10">
    <source>
        <dbReference type="SAM" id="SignalP"/>
    </source>
</evidence>
<evidence type="ECO:0000259" key="11">
    <source>
        <dbReference type="PROSITE" id="PS51767"/>
    </source>
</evidence>
<feature type="transmembrane region" description="Helical" evidence="9">
    <location>
        <begin position="448"/>
        <end position="467"/>
    </location>
</feature>
<name>A0A4S9XZB0_AURPU</name>
<evidence type="ECO:0000256" key="3">
    <source>
        <dbReference type="ARBA" id="ARBA00022729"/>
    </source>
</evidence>
<dbReference type="PANTHER" id="PTHR47965:SF12">
    <property type="entry name" value="ASPARTIC PROTEINASE 3-RELATED"/>
    <property type="match status" value="1"/>
</dbReference>
<dbReference type="EMBL" id="QZBT01000037">
    <property type="protein sequence ID" value="THZ85055.1"/>
    <property type="molecule type" value="Genomic_DNA"/>
</dbReference>
<dbReference type="PROSITE" id="PS00141">
    <property type="entry name" value="ASP_PROTEASE"/>
    <property type="match status" value="1"/>
</dbReference>
<keyword evidence="9" id="KW-0472">Membrane</keyword>
<evidence type="ECO:0000313" key="13">
    <source>
        <dbReference type="Proteomes" id="UP000310039"/>
    </source>
</evidence>
<feature type="chain" id="PRO_5020721546" evidence="10">
    <location>
        <begin position="21"/>
        <end position="483"/>
    </location>
</feature>
<feature type="active site" evidence="7">
    <location>
        <position position="63"/>
    </location>
</feature>
<dbReference type="Gene3D" id="2.40.70.10">
    <property type="entry name" value="Acid Proteases"/>
    <property type="match status" value="2"/>
</dbReference>
<evidence type="ECO:0000256" key="6">
    <source>
        <dbReference type="ARBA" id="ARBA00023145"/>
    </source>
</evidence>
<evidence type="ECO:0000256" key="8">
    <source>
        <dbReference type="RuleBase" id="RU000454"/>
    </source>
</evidence>
<dbReference type="InterPro" id="IPR033121">
    <property type="entry name" value="PEPTIDASE_A1"/>
</dbReference>
<evidence type="ECO:0000313" key="12">
    <source>
        <dbReference type="EMBL" id="THZ85055.1"/>
    </source>
</evidence>
<keyword evidence="9" id="KW-0812">Transmembrane</keyword>
<dbReference type="PANTHER" id="PTHR47965">
    <property type="entry name" value="ASPARTYL PROTEASE-RELATED"/>
    <property type="match status" value="1"/>
</dbReference>
<feature type="signal peptide" evidence="10">
    <location>
        <begin position="1"/>
        <end position="20"/>
    </location>
</feature>
<dbReference type="GO" id="GO:0009277">
    <property type="term" value="C:fungal-type cell wall"/>
    <property type="evidence" value="ECO:0007669"/>
    <property type="project" value="TreeGrafter"/>
</dbReference>
<organism evidence="12 13">
    <name type="scientific">Aureobasidium pullulans</name>
    <name type="common">Black yeast</name>
    <name type="synonym">Pullularia pullulans</name>
    <dbReference type="NCBI Taxonomy" id="5580"/>
    <lineage>
        <taxon>Eukaryota</taxon>
        <taxon>Fungi</taxon>
        <taxon>Dikarya</taxon>
        <taxon>Ascomycota</taxon>
        <taxon>Pezizomycotina</taxon>
        <taxon>Dothideomycetes</taxon>
        <taxon>Dothideomycetidae</taxon>
        <taxon>Dothideales</taxon>
        <taxon>Saccotheciaceae</taxon>
        <taxon>Aureobasidium</taxon>
    </lineage>
</organism>
<dbReference type="Proteomes" id="UP000310039">
    <property type="component" value="Unassembled WGS sequence"/>
</dbReference>
<evidence type="ECO:0000256" key="4">
    <source>
        <dbReference type="ARBA" id="ARBA00022750"/>
    </source>
</evidence>
<sequence>MSYRIALTLCLAALLLQVQATQHTGTSAIEIALIDRMIDDIGWAYYANISVGNPSKVQAVLIDSGSNELLFTATNATTYKTRNGCAGGTFNVTKSSTFNVVTRGGLSIGFEDSSKKKGDYFTDEVQIRIAYEVSNPTSMNTGIMGLGYANNEGSNKSEPYATFLDALVQSGAIKSRLYSIHLNQINSSSSIIFSGIDIAKFQGPMTTLDCLLDGRKTATEHKLKLDKITVNPYDENSEELLLSSGQVPHAVFLDSGNARWFVPEPVYRKILVLAGGRRVRPCSEVVHSAFDTTHFQLTFSGDGLVSNTATLDLHLADLFAPKVAGNSGVAADHNGNPLCTLMVEPSGPGEISAIGDAVMRAGYWVFDLDNGQISVAQANIEASSSDIVKVLKGVDGLSRAVQRHFVGDQVSASGDYLLAIGPSPSFTSSLERRFDGAAATVKISKVSAPWPLIGGLVLFTVLFTMLASRCLGRRRRQESLLLV</sequence>
<evidence type="ECO:0000256" key="1">
    <source>
        <dbReference type="ARBA" id="ARBA00007447"/>
    </source>
</evidence>
<evidence type="ECO:0000256" key="7">
    <source>
        <dbReference type="PIRSR" id="PIRSR601461-1"/>
    </source>
</evidence>
<dbReference type="GO" id="GO:0031505">
    <property type="term" value="P:fungal-type cell wall organization"/>
    <property type="evidence" value="ECO:0007669"/>
    <property type="project" value="TreeGrafter"/>
</dbReference>
<dbReference type="InterPro" id="IPR001461">
    <property type="entry name" value="Aspartic_peptidase_A1"/>
</dbReference>
<comment type="caution">
    <text evidence="12">The sequence shown here is derived from an EMBL/GenBank/DDBJ whole genome shotgun (WGS) entry which is preliminary data.</text>
</comment>
<keyword evidence="5 8" id="KW-0378">Hydrolase</keyword>
<keyword evidence="2 8" id="KW-0645">Protease</keyword>
<dbReference type="PROSITE" id="PS51767">
    <property type="entry name" value="PEPTIDASE_A1"/>
    <property type="match status" value="1"/>
</dbReference>
<feature type="active site" evidence="7">
    <location>
        <position position="254"/>
    </location>
</feature>
<dbReference type="GO" id="GO:0005576">
    <property type="term" value="C:extracellular region"/>
    <property type="evidence" value="ECO:0007669"/>
    <property type="project" value="TreeGrafter"/>
</dbReference>
<dbReference type="SUPFAM" id="SSF50630">
    <property type="entry name" value="Acid proteases"/>
    <property type="match status" value="1"/>
</dbReference>
<keyword evidence="6" id="KW-0865">Zymogen</keyword>
<evidence type="ECO:0000256" key="2">
    <source>
        <dbReference type="ARBA" id="ARBA00022670"/>
    </source>
</evidence>
<dbReference type="GO" id="GO:0006508">
    <property type="term" value="P:proteolysis"/>
    <property type="evidence" value="ECO:0007669"/>
    <property type="project" value="UniProtKB-KW"/>
</dbReference>
<gene>
    <name evidence="12" type="ORF">D6C84_03635</name>
</gene>
<keyword evidence="4 8" id="KW-0064">Aspartyl protease</keyword>
<feature type="domain" description="Peptidase A1" evidence="11">
    <location>
        <begin position="45"/>
        <end position="376"/>
    </location>
</feature>
<dbReference type="PRINTS" id="PR00792">
    <property type="entry name" value="PEPSIN"/>
</dbReference>
<comment type="similarity">
    <text evidence="1 8">Belongs to the peptidase A1 family.</text>
</comment>
<dbReference type="InterPro" id="IPR001969">
    <property type="entry name" value="Aspartic_peptidase_AS"/>
</dbReference>
<keyword evidence="9" id="KW-1133">Transmembrane helix</keyword>
<keyword evidence="3 10" id="KW-0732">Signal</keyword>
<reference evidence="12 13" key="1">
    <citation type="submission" date="2018-10" db="EMBL/GenBank/DDBJ databases">
        <title>Fifty Aureobasidium pullulans genomes reveal a recombining polyextremotolerant generalist.</title>
        <authorList>
            <person name="Gostincar C."/>
            <person name="Turk M."/>
            <person name="Zajc J."/>
            <person name="Gunde-Cimerman N."/>
        </authorList>
    </citation>
    <scope>NUCLEOTIDE SEQUENCE [LARGE SCALE GENOMIC DNA]</scope>
    <source>
        <strain evidence="12 13">EXF-3403</strain>
    </source>
</reference>
<dbReference type="Pfam" id="PF00026">
    <property type="entry name" value="Asp"/>
    <property type="match status" value="1"/>
</dbReference>
<accession>A0A4S9XZB0</accession>
<evidence type="ECO:0000256" key="9">
    <source>
        <dbReference type="SAM" id="Phobius"/>
    </source>
</evidence>
<dbReference type="AlphaFoldDB" id="A0A4S9XZB0"/>
<evidence type="ECO:0000256" key="5">
    <source>
        <dbReference type="ARBA" id="ARBA00022801"/>
    </source>
</evidence>
<proteinExistence type="inferred from homology"/>